<keyword evidence="7" id="KW-1185">Reference proteome</keyword>
<dbReference type="Proteomes" id="UP000600214">
    <property type="component" value="Unassembled WGS sequence"/>
</dbReference>
<proteinExistence type="inferred from homology"/>
<evidence type="ECO:0000256" key="4">
    <source>
        <dbReference type="ARBA" id="ARBA00023172"/>
    </source>
</evidence>
<dbReference type="InterPro" id="IPR006119">
    <property type="entry name" value="Resolv_N"/>
</dbReference>
<dbReference type="PROSITE" id="PS51736">
    <property type="entry name" value="RECOMBINASES_3"/>
    <property type="match status" value="1"/>
</dbReference>
<evidence type="ECO:0000256" key="3">
    <source>
        <dbReference type="ARBA" id="ARBA00023125"/>
    </source>
</evidence>
<protein>
    <submittedName>
        <fullName evidence="6">Resolvase</fullName>
    </submittedName>
</protein>
<dbReference type="SMART" id="SM00857">
    <property type="entry name" value="Resolvase"/>
    <property type="match status" value="1"/>
</dbReference>
<dbReference type="RefSeq" id="WP_188935282.1">
    <property type="nucleotide sequence ID" value="NZ_BMIA01000003.1"/>
</dbReference>
<sequence>MIFGYIRVSKNEQSQDLQFDALRKAGCEKIFHEKVSGASKDRPEYGKMVSELRKGDVIVVWRIDRLGRATYELIKLMVEWKEMGVDFRSISEGIDTSTKMGRLWYMLSSVFAENEREILMERTLAGMEAARARGRVGGRPKGLTKKSQELASLAATLYLSKKYTINQICKQLQIGSKTTLYNYLRHEGIEIEGWTKNPAKVR</sequence>
<keyword evidence="4" id="KW-0233">DNA recombination</keyword>
<dbReference type="InterPro" id="IPR036162">
    <property type="entry name" value="Resolvase-like_N_sf"/>
</dbReference>
<dbReference type="CDD" id="cd03768">
    <property type="entry name" value="SR_ResInv"/>
    <property type="match status" value="1"/>
</dbReference>
<comment type="similarity">
    <text evidence="1">Belongs to the site-specific recombinase resolvase family.</text>
</comment>
<dbReference type="SUPFAM" id="SSF53041">
    <property type="entry name" value="Resolvase-like"/>
    <property type="match status" value="1"/>
</dbReference>
<dbReference type="InterPro" id="IPR050639">
    <property type="entry name" value="SSR_resolvase"/>
</dbReference>
<dbReference type="Pfam" id="PF00239">
    <property type="entry name" value="Resolvase"/>
    <property type="match status" value="1"/>
</dbReference>
<organism evidence="6 7">
    <name type="scientific">Dyadobacter endophyticus</name>
    <dbReference type="NCBI Taxonomy" id="1749036"/>
    <lineage>
        <taxon>Bacteria</taxon>
        <taxon>Pseudomonadati</taxon>
        <taxon>Bacteroidota</taxon>
        <taxon>Cytophagia</taxon>
        <taxon>Cytophagales</taxon>
        <taxon>Spirosomataceae</taxon>
        <taxon>Dyadobacter</taxon>
    </lineage>
</organism>
<dbReference type="Pfam" id="PF02796">
    <property type="entry name" value="HTH_7"/>
    <property type="match status" value="1"/>
</dbReference>
<gene>
    <name evidence="6" type="ORF">GCM10007423_39290</name>
</gene>
<dbReference type="EMBL" id="BMIA01000003">
    <property type="protein sequence ID" value="GGH42578.1"/>
    <property type="molecule type" value="Genomic_DNA"/>
</dbReference>
<keyword evidence="2" id="KW-0229">DNA integration</keyword>
<evidence type="ECO:0000256" key="2">
    <source>
        <dbReference type="ARBA" id="ARBA00022908"/>
    </source>
</evidence>
<comment type="caution">
    <text evidence="6">The sequence shown here is derived from an EMBL/GenBank/DDBJ whole genome shotgun (WGS) entry which is preliminary data.</text>
</comment>
<accession>A0ABQ1YZZ4</accession>
<name>A0ABQ1YZZ4_9BACT</name>
<dbReference type="PANTHER" id="PTHR30461">
    <property type="entry name" value="DNA-INVERTASE FROM LAMBDOID PROPHAGE"/>
    <property type="match status" value="1"/>
</dbReference>
<keyword evidence="3" id="KW-0238">DNA-binding</keyword>
<dbReference type="PANTHER" id="PTHR30461:SF2">
    <property type="entry name" value="SERINE RECOMBINASE PINE-RELATED"/>
    <property type="match status" value="1"/>
</dbReference>
<feature type="domain" description="Resolvase/invertase-type recombinase catalytic" evidence="5">
    <location>
        <begin position="1"/>
        <end position="134"/>
    </location>
</feature>
<dbReference type="InterPro" id="IPR006120">
    <property type="entry name" value="Resolvase_HTH_dom"/>
</dbReference>
<dbReference type="InterPro" id="IPR006118">
    <property type="entry name" value="Recombinase_CS"/>
</dbReference>
<reference evidence="7" key="1">
    <citation type="journal article" date="2019" name="Int. J. Syst. Evol. Microbiol.">
        <title>The Global Catalogue of Microorganisms (GCM) 10K type strain sequencing project: providing services to taxonomists for standard genome sequencing and annotation.</title>
        <authorList>
            <consortium name="The Broad Institute Genomics Platform"/>
            <consortium name="The Broad Institute Genome Sequencing Center for Infectious Disease"/>
            <person name="Wu L."/>
            <person name="Ma J."/>
        </authorList>
    </citation>
    <scope>NUCLEOTIDE SEQUENCE [LARGE SCALE GENOMIC DNA]</scope>
    <source>
        <strain evidence="7">CGMCC 1.15288</strain>
    </source>
</reference>
<evidence type="ECO:0000313" key="7">
    <source>
        <dbReference type="Proteomes" id="UP000600214"/>
    </source>
</evidence>
<dbReference type="Gene3D" id="3.40.50.1390">
    <property type="entry name" value="Resolvase, N-terminal catalytic domain"/>
    <property type="match status" value="1"/>
</dbReference>
<evidence type="ECO:0000256" key="1">
    <source>
        <dbReference type="ARBA" id="ARBA00009913"/>
    </source>
</evidence>
<evidence type="ECO:0000313" key="6">
    <source>
        <dbReference type="EMBL" id="GGH42578.1"/>
    </source>
</evidence>
<dbReference type="PROSITE" id="PS00398">
    <property type="entry name" value="RECOMBINASES_2"/>
    <property type="match status" value="1"/>
</dbReference>
<evidence type="ECO:0000259" key="5">
    <source>
        <dbReference type="PROSITE" id="PS51736"/>
    </source>
</evidence>